<keyword evidence="2" id="KW-1185">Reference proteome</keyword>
<dbReference type="Pfam" id="PF20174">
    <property type="entry name" value="DUF6540"/>
    <property type="match status" value="1"/>
</dbReference>
<dbReference type="EMBL" id="PDLM01000004">
    <property type="protein sequence ID" value="RDW79959.1"/>
    <property type="molecule type" value="Genomic_DNA"/>
</dbReference>
<dbReference type="Proteomes" id="UP000256645">
    <property type="component" value="Unassembled WGS sequence"/>
</dbReference>
<proteinExistence type="predicted"/>
<gene>
    <name evidence="1" type="ORF">BP6252_04597</name>
</gene>
<reference evidence="1 2" key="1">
    <citation type="journal article" date="2018" name="IMA Fungus">
        <title>IMA Genome-F 9: Draft genome sequence of Annulohypoxylon stygium, Aspergillus mulundensis, Berkeleyomyces basicola (syn. Thielaviopsis basicola), Ceratocystis smalleyi, two Cercospora beticola strains, Coleophoma cylindrospora, Fusarium fracticaudum, Phialophora cf. hyalina, and Morchella septimelata.</title>
        <authorList>
            <person name="Wingfield B.D."/>
            <person name="Bills G.F."/>
            <person name="Dong Y."/>
            <person name="Huang W."/>
            <person name="Nel W.J."/>
            <person name="Swalarsk-Parry B.S."/>
            <person name="Vaghefi N."/>
            <person name="Wilken P.M."/>
            <person name="An Z."/>
            <person name="de Beer Z.W."/>
            <person name="De Vos L."/>
            <person name="Chen L."/>
            <person name="Duong T.A."/>
            <person name="Gao Y."/>
            <person name="Hammerbacher A."/>
            <person name="Kikkert J.R."/>
            <person name="Li Y."/>
            <person name="Li H."/>
            <person name="Li K."/>
            <person name="Li Q."/>
            <person name="Liu X."/>
            <person name="Ma X."/>
            <person name="Naidoo K."/>
            <person name="Pethybridge S.J."/>
            <person name="Sun J."/>
            <person name="Steenkamp E.T."/>
            <person name="van der Nest M.A."/>
            <person name="van Wyk S."/>
            <person name="Wingfield M.J."/>
            <person name="Xiong C."/>
            <person name="Yue Q."/>
            <person name="Zhang X."/>
        </authorList>
    </citation>
    <scope>NUCLEOTIDE SEQUENCE [LARGE SCALE GENOMIC DNA]</scope>
    <source>
        <strain evidence="1 2">BP6252</strain>
    </source>
</reference>
<accession>A0A3D8S0Y8</accession>
<dbReference type="OrthoDB" id="3016366at2759"/>
<dbReference type="AlphaFoldDB" id="A0A3D8S0Y8"/>
<sequence length="188" mass="20265">MALTSSTTTLRRGSHSSELTKVLPSTLYLTFNAPEVNDYHRALFISSPSGSDDPPTNDGTLFHSVYANKTWSFERREVRNLAASKKLVLMYCISALPCGVGADAVERVLQGIKLEHRGREGGNASLGGYSCVLWSFDALQALVENGLISLPPGTGVGNILQHAREMAGPDDARTMVGQDFGGVRVMNH</sequence>
<organism evidence="1 2">
    <name type="scientific">Coleophoma cylindrospora</name>
    <dbReference type="NCBI Taxonomy" id="1849047"/>
    <lineage>
        <taxon>Eukaryota</taxon>
        <taxon>Fungi</taxon>
        <taxon>Dikarya</taxon>
        <taxon>Ascomycota</taxon>
        <taxon>Pezizomycotina</taxon>
        <taxon>Leotiomycetes</taxon>
        <taxon>Helotiales</taxon>
        <taxon>Dermateaceae</taxon>
        <taxon>Coleophoma</taxon>
    </lineage>
</organism>
<comment type="caution">
    <text evidence="1">The sequence shown here is derived from an EMBL/GenBank/DDBJ whole genome shotgun (WGS) entry which is preliminary data.</text>
</comment>
<evidence type="ECO:0000313" key="2">
    <source>
        <dbReference type="Proteomes" id="UP000256645"/>
    </source>
</evidence>
<protein>
    <submittedName>
        <fullName evidence="1">Uncharacterized protein</fullName>
    </submittedName>
</protein>
<name>A0A3D8S0Y8_9HELO</name>
<dbReference type="InterPro" id="IPR046670">
    <property type="entry name" value="DUF6540"/>
</dbReference>
<evidence type="ECO:0000313" key="1">
    <source>
        <dbReference type="EMBL" id="RDW79959.1"/>
    </source>
</evidence>